<dbReference type="InterPro" id="IPR002347">
    <property type="entry name" value="SDR_fam"/>
</dbReference>
<accession>A0A239BL33</accession>
<dbReference type="PANTHER" id="PTHR43477:SF1">
    <property type="entry name" value="DIHYDROANTICAPSIN 7-DEHYDROGENASE"/>
    <property type="match status" value="1"/>
</dbReference>
<organism evidence="4 5">
    <name type="scientific">Geodermatophilus saharensis</name>
    <dbReference type="NCBI Taxonomy" id="1137994"/>
    <lineage>
        <taxon>Bacteria</taxon>
        <taxon>Bacillati</taxon>
        <taxon>Actinomycetota</taxon>
        <taxon>Actinomycetes</taxon>
        <taxon>Geodermatophilales</taxon>
        <taxon>Geodermatophilaceae</taxon>
        <taxon>Geodermatophilus</taxon>
    </lineage>
</organism>
<dbReference type="GO" id="GO:0016491">
    <property type="term" value="F:oxidoreductase activity"/>
    <property type="evidence" value="ECO:0007669"/>
    <property type="project" value="UniProtKB-KW"/>
</dbReference>
<dbReference type="OrthoDB" id="7064009at2"/>
<dbReference type="PANTHER" id="PTHR43477">
    <property type="entry name" value="DIHYDROANTICAPSIN 7-DEHYDROGENASE"/>
    <property type="match status" value="1"/>
</dbReference>
<dbReference type="InterPro" id="IPR051122">
    <property type="entry name" value="SDR_DHRS6-like"/>
</dbReference>
<dbReference type="PRINTS" id="PR00081">
    <property type="entry name" value="GDHRDH"/>
</dbReference>
<reference evidence="5" key="1">
    <citation type="submission" date="2017-06" db="EMBL/GenBank/DDBJ databases">
        <authorList>
            <person name="Varghese N."/>
            <person name="Submissions S."/>
        </authorList>
    </citation>
    <scope>NUCLEOTIDE SEQUENCE [LARGE SCALE GENOMIC DNA]</scope>
    <source>
        <strain evidence="5">DSM 45423</strain>
    </source>
</reference>
<protein>
    <submittedName>
        <fullName evidence="4">Short chain dehydrogenase</fullName>
    </submittedName>
</protein>
<keyword evidence="5" id="KW-1185">Reference proteome</keyword>
<dbReference type="CDD" id="cd05233">
    <property type="entry name" value="SDR_c"/>
    <property type="match status" value="1"/>
</dbReference>
<dbReference type="SUPFAM" id="SSF51735">
    <property type="entry name" value="NAD(P)-binding Rossmann-fold domains"/>
    <property type="match status" value="1"/>
</dbReference>
<sequence length="204" mass="20007">MSEIDPDRLAGRTAAGSGIGRATALRLAREGPHVVAPDISEQRLEPLLERIPGLPLVPVAGEGVIVDVSSGAGSRASASGVAHAASTVAVDGLARSTALSHREQGIRCDVVAPGPVATAIEALGRSALAGHVVGPVGQATTPPIARPEEPAAAIAWPAPGEASTVHGVIPACDGGPRQGPGGDPGGGRVDVQVRGGGAPGDQMS</sequence>
<comment type="similarity">
    <text evidence="1">Belongs to the short-chain dehydrogenases/reductases (SDR) family.</text>
</comment>
<evidence type="ECO:0000256" key="3">
    <source>
        <dbReference type="SAM" id="MobiDB-lite"/>
    </source>
</evidence>
<gene>
    <name evidence="4" type="ORF">SAMN04488107_1254</name>
</gene>
<proteinExistence type="inferred from homology"/>
<dbReference type="AlphaFoldDB" id="A0A239BL33"/>
<dbReference type="EMBL" id="FZOH01000002">
    <property type="protein sequence ID" value="SNS08289.1"/>
    <property type="molecule type" value="Genomic_DNA"/>
</dbReference>
<evidence type="ECO:0000313" key="5">
    <source>
        <dbReference type="Proteomes" id="UP000198386"/>
    </source>
</evidence>
<dbReference type="Pfam" id="PF00106">
    <property type="entry name" value="adh_short"/>
    <property type="match status" value="1"/>
</dbReference>
<dbReference type="Gene3D" id="3.40.50.720">
    <property type="entry name" value="NAD(P)-binding Rossmann-like Domain"/>
    <property type="match status" value="2"/>
</dbReference>
<evidence type="ECO:0000313" key="4">
    <source>
        <dbReference type="EMBL" id="SNS08289.1"/>
    </source>
</evidence>
<keyword evidence="2" id="KW-0560">Oxidoreductase</keyword>
<dbReference type="InterPro" id="IPR036291">
    <property type="entry name" value="NAD(P)-bd_dom_sf"/>
</dbReference>
<name>A0A239BL33_9ACTN</name>
<evidence type="ECO:0000256" key="1">
    <source>
        <dbReference type="ARBA" id="ARBA00006484"/>
    </source>
</evidence>
<feature type="region of interest" description="Disordered" evidence="3">
    <location>
        <begin position="173"/>
        <end position="204"/>
    </location>
</feature>
<evidence type="ECO:0000256" key="2">
    <source>
        <dbReference type="ARBA" id="ARBA00023002"/>
    </source>
</evidence>
<feature type="compositionally biased region" description="Gly residues" evidence="3">
    <location>
        <begin position="176"/>
        <end position="204"/>
    </location>
</feature>
<dbReference type="RefSeq" id="WP_089403008.1">
    <property type="nucleotide sequence ID" value="NZ_FZOH01000002.1"/>
</dbReference>
<dbReference type="Proteomes" id="UP000198386">
    <property type="component" value="Unassembled WGS sequence"/>
</dbReference>